<dbReference type="CDD" id="cd05188">
    <property type="entry name" value="MDR"/>
    <property type="match status" value="1"/>
</dbReference>
<sequence length="359" mass="37229">MRAVILHEFGRPVEITTVADPVAGAGDVVVDVVATGVLPYTGEVLSGARRYALTLPVIPGPGAVGRVRSAGPDATRLAPGDWVLVDPTVRSRDGGLTPDITLQGWSARGDGGLVLQRYFGNGAFAEQVLAPAENVFPIGDIDPADAPRWVAAGVCLVPYGGLRAGELRPGETVLVSGATGNYGSIAIAVALAMGAGIVVAPGRNADLLDALVRRFGTRVRPVRLTGDEGADRAAMLAAAGPVDLVLDLLPPQAPAAAARAAAMTAREHGRVVLMGGVGMLGGDDLALPYPWLMRNSITVRGQWMYPPAANTELIRMVATGLLDLSLFDVTTFSLDETEKAVADAAAHARNFHLTTICPR</sequence>
<dbReference type="SUPFAM" id="SSF51735">
    <property type="entry name" value="NAD(P)-binding Rossmann-fold domains"/>
    <property type="match status" value="1"/>
</dbReference>
<dbReference type="InterPro" id="IPR051397">
    <property type="entry name" value="Zn-ADH-like_protein"/>
</dbReference>
<dbReference type="InterPro" id="IPR036291">
    <property type="entry name" value="NAD(P)-bd_dom_sf"/>
</dbReference>
<dbReference type="Gene3D" id="3.40.50.720">
    <property type="entry name" value="NAD(P)-binding Rossmann-like Domain"/>
    <property type="match status" value="1"/>
</dbReference>
<dbReference type="PANTHER" id="PTHR43677">
    <property type="entry name" value="SHORT-CHAIN DEHYDROGENASE/REDUCTASE"/>
    <property type="match status" value="1"/>
</dbReference>
<dbReference type="EMBL" id="CP006272">
    <property type="protein sequence ID" value="AGZ41078.1"/>
    <property type="molecule type" value="Genomic_DNA"/>
</dbReference>
<dbReference type="Pfam" id="PF08240">
    <property type="entry name" value="ADH_N"/>
    <property type="match status" value="1"/>
</dbReference>
<evidence type="ECO:0000313" key="3">
    <source>
        <dbReference type="EMBL" id="AGZ41078.1"/>
    </source>
</evidence>
<evidence type="ECO:0000259" key="1">
    <source>
        <dbReference type="Pfam" id="PF00107"/>
    </source>
</evidence>
<dbReference type="eggNOG" id="COG1064">
    <property type="taxonomic scope" value="Bacteria"/>
</dbReference>
<reference evidence="3 4" key="1">
    <citation type="journal article" date="2014" name="J. Biotechnol.">
        <title>Complete genome sequence of the actinobacterium Actinoplanes friuliensis HAG 010964, producer of the lipopeptide antibiotic friulimycin.</title>
        <authorList>
            <person name="Ruckert C."/>
            <person name="Szczepanowski R."/>
            <person name="Albersmeier A."/>
            <person name="Goesmann A."/>
            <person name="Fischer N."/>
            <person name="Steinkamper A."/>
            <person name="Puhler A."/>
            <person name="Biener R."/>
            <person name="Schwartz D."/>
            <person name="Kalinowski J."/>
        </authorList>
    </citation>
    <scope>NUCLEOTIDE SEQUENCE [LARGE SCALE GENOMIC DNA]</scope>
    <source>
        <strain evidence="3 4">DSM 7358</strain>
    </source>
</reference>
<dbReference type="OrthoDB" id="9805663at2"/>
<dbReference type="RefSeq" id="WP_023361137.1">
    <property type="nucleotide sequence ID" value="NC_022657.1"/>
</dbReference>
<dbReference type="HOGENOM" id="CLU_026673_0_0_11"/>
<gene>
    <name evidence="3" type="ORF">AFR_13960</name>
</gene>
<dbReference type="Proteomes" id="UP000017746">
    <property type="component" value="Chromosome"/>
</dbReference>
<evidence type="ECO:0000313" key="4">
    <source>
        <dbReference type="Proteomes" id="UP000017746"/>
    </source>
</evidence>
<accession>U5VVU5</accession>
<dbReference type="Gene3D" id="3.90.180.10">
    <property type="entry name" value="Medium-chain alcohol dehydrogenases, catalytic domain"/>
    <property type="match status" value="1"/>
</dbReference>
<dbReference type="InterPro" id="IPR011032">
    <property type="entry name" value="GroES-like_sf"/>
</dbReference>
<evidence type="ECO:0000259" key="2">
    <source>
        <dbReference type="Pfam" id="PF08240"/>
    </source>
</evidence>
<feature type="domain" description="Alcohol dehydrogenase-like C-terminal" evidence="1">
    <location>
        <begin position="183"/>
        <end position="318"/>
    </location>
</feature>
<dbReference type="PATRIC" id="fig|1246995.3.peg.2832"/>
<name>U5VVU5_9ACTN</name>
<dbReference type="AlphaFoldDB" id="U5VVU5"/>
<dbReference type="InterPro" id="IPR013154">
    <property type="entry name" value="ADH-like_N"/>
</dbReference>
<dbReference type="GO" id="GO:0016491">
    <property type="term" value="F:oxidoreductase activity"/>
    <property type="evidence" value="ECO:0007669"/>
    <property type="project" value="TreeGrafter"/>
</dbReference>
<organism evidence="3 4">
    <name type="scientific">Actinoplanes friuliensis DSM 7358</name>
    <dbReference type="NCBI Taxonomy" id="1246995"/>
    <lineage>
        <taxon>Bacteria</taxon>
        <taxon>Bacillati</taxon>
        <taxon>Actinomycetota</taxon>
        <taxon>Actinomycetes</taxon>
        <taxon>Micromonosporales</taxon>
        <taxon>Micromonosporaceae</taxon>
        <taxon>Actinoplanes</taxon>
    </lineage>
</organism>
<dbReference type="STRING" id="1246995.AFR_13960"/>
<protein>
    <submittedName>
        <fullName evidence="3">Alcohol dehydrogenase zinc-binding domain-containing protein</fullName>
    </submittedName>
</protein>
<dbReference type="KEGG" id="afs:AFR_13960"/>
<proteinExistence type="predicted"/>
<dbReference type="Pfam" id="PF00107">
    <property type="entry name" value="ADH_zinc_N"/>
    <property type="match status" value="1"/>
</dbReference>
<feature type="domain" description="Alcohol dehydrogenase-like N-terminal" evidence="2">
    <location>
        <begin position="24"/>
        <end position="139"/>
    </location>
</feature>
<dbReference type="SUPFAM" id="SSF50129">
    <property type="entry name" value="GroES-like"/>
    <property type="match status" value="1"/>
</dbReference>
<dbReference type="PANTHER" id="PTHR43677:SF4">
    <property type="entry name" value="QUINONE OXIDOREDUCTASE-LIKE PROTEIN 2"/>
    <property type="match status" value="1"/>
</dbReference>
<dbReference type="InterPro" id="IPR013149">
    <property type="entry name" value="ADH-like_C"/>
</dbReference>
<keyword evidence="4" id="KW-1185">Reference proteome</keyword>